<name>A0ABX8A3C3_9BRAD</name>
<accession>A0ABX8A3C3</accession>
<dbReference type="SUPFAM" id="SSF52540">
    <property type="entry name" value="P-loop containing nucleoside triphosphate hydrolases"/>
    <property type="match status" value="1"/>
</dbReference>
<dbReference type="PROSITE" id="PS50011">
    <property type="entry name" value="PROTEIN_KINASE_DOM"/>
    <property type="match status" value="1"/>
</dbReference>
<dbReference type="EMBL" id="CP036498">
    <property type="protein sequence ID" value="QUS38053.1"/>
    <property type="molecule type" value="Genomic_DNA"/>
</dbReference>
<evidence type="ECO:0000313" key="4">
    <source>
        <dbReference type="Proteomes" id="UP000682843"/>
    </source>
</evidence>
<dbReference type="SUPFAM" id="SSF55781">
    <property type="entry name" value="GAF domain-like"/>
    <property type="match status" value="1"/>
</dbReference>
<feature type="domain" description="Protein kinase" evidence="2">
    <location>
        <begin position="5"/>
        <end position="265"/>
    </location>
</feature>
<dbReference type="InterPro" id="IPR000719">
    <property type="entry name" value="Prot_kinase_dom"/>
</dbReference>
<dbReference type="SMART" id="SM00065">
    <property type="entry name" value="GAF"/>
    <property type="match status" value="1"/>
</dbReference>
<dbReference type="Gene3D" id="3.40.50.300">
    <property type="entry name" value="P-loop containing nucleotide triphosphate hydrolases"/>
    <property type="match status" value="1"/>
</dbReference>
<protein>
    <submittedName>
        <fullName evidence="3">GAF domain-containing protein</fullName>
    </submittedName>
</protein>
<dbReference type="InterPro" id="IPR027417">
    <property type="entry name" value="P-loop_NTPase"/>
</dbReference>
<keyword evidence="4" id="KW-1185">Reference proteome</keyword>
<dbReference type="SMART" id="SM00387">
    <property type="entry name" value="HATPase_c"/>
    <property type="match status" value="1"/>
</dbReference>
<dbReference type="PANTHER" id="PTHR43642:SF1">
    <property type="entry name" value="HYBRID SIGNAL TRANSDUCTION HISTIDINE KINASE G"/>
    <property type="match status" value="1"/>
</dbReference>
<evidence type="ECO:0000256" key="1">
    <source>
        <dbReference type="SAM" id="MobiDB-lite"/>
    </source>
</evidence>
<dbReference type="InterPro" id="IPR003594">
    <property type="entry name" value="HATPase_dom"/>
</dbReference>
<dbReference type="InterPro" id="IPR053159">
    <property type="entry name" value="Hybrid_Histidine_Kinase"/>
</dbReference>
<dbReference type="Gene3D" id="1.10.510.10">
    <property type="entry name" value="Transferase(Phosphotransferase) domain 1"/>
    <property type="match status" value="1"/>
</dbReference>
<dbReference type="InterPro" id="IPR029016">
    <property type="entry name" value="GAF-like_dom_sf"/>
</dbReference>
<feature type="region of interest" description="Disordered" evidence="1">
    <location>
        <begin position="1667"/>
        <end position="1686"/>
    </location>
</feature>
<dbReference type="Pfam" id="PF01590">
    <property type="entry name" value="GAF"/>
    <property type="match status" value="1"/>
</dbReference>
<dbReference type="InterPro" id="IPR041664">
    <property type="entry name" value="AAA_16"/>
</dbReference>
<sequence>MTTWIDEADRLYDDEGVVVYRRRAGDRTPAQLIKTTTHGLAASEQRRRLVNEFTIASEFGDEWSVKPTELTEDEARVTLFLNDPGGHWMTVRPGEQRSLSEFLTIAIAVADALAQLHNLNIIHRDIRPSSLMVNRSGAVHLANFEYSSRETAADRAFAVPPNTNRVAYLSPEATGKANRSIDKRSDLYSLGITLYELLTGRMPFAARSLSQWIDAHMAREPMPPGAFVRNLPAPVAEIILKLLAKEPEDRYQTASGLRADLSRCLDDLTASGDIYEFQIALDDTPNQLYVSEKLYGRRVEVARLLAVYEGLADRGLSDFVLVSGVSGVGKSAIIAEVQKRLVVSDALFAIGKCEQSRSNAPYATLTIALDSFFTGINSRGEGAIAPWRRNIEAALGPNARLVTDLVPSLGMIIGPQNAVPALPAREASYRFHTVMKRLFSALANASHPFVLFIDDMQWIDGGTLELLSSLIVDPEVRYLLLLGAYRANENNAQHPLSDALARIAAAGSVVQELPLSPLKLEHTVDFTVDCVRRPREEVRDLAQFIHDASGGNPFFSKQLIRTLADEGSIKQDDRSRKWEWHIQSMRSATRKYVVDELLKSRLETQGNLAKRAIETLACLGVSADINNLGEVLHLPPDDVDSILSDIVRIGLVLRVGRRYVFVHDKVQEAAYGLIAPSERSGRHIEIARGLISALSVEPSTERVFEAVDQLNLGKAHVVDPAERLLAAGLNLQAAKSAKASSAHASYHQYLRAGADFLPRNAWEEHPDVAFQFAFHLSESEFLLGDLASSEQRLLDLNSRSLTLSESGSVAWLLTTCLTTSGQLDRAVEVCLTFLRRAGINWSPHPTGDDLLNEFVPIREEIQAGLIDRRSDLRELNDPVQRIVLDVLTAVLPPAFFTDNNLVCLVLCRMANISRNYGNSDASGLGYAYLGMTLGPTFNQWRAGYSFGEMGFKLSNDRPTDPFKARVQMAFCYHVMPYSRPIRETWRLHREAFDLAKDCGDLNYTGFSSCTLISSFLFSGVHLEEVQSLANDRLQFVAAVKFGLIEEIISTQLRLVRAYRGDLDAFPSMDDSDFNELAYERYLKDRPELAIATCWYWIRKLELRVVGCDYEGALEASRAASALVWTSGGHLELTEFYFYSGLACAGAATPSAIAEFSFHTEQLSLCVEKLRVLAYHCPENFGARSTLLEAELKRVQKQPLAALQLYENAIEQSRIEGFAHIEAMSHEAAARLYDTLGLGSAKDVHIAAARDCYLKYGATAKAGQLEEGYPGSLLPGGSSAARLRDSGDAYFNAVLATSEAVSEGVDIDALVGTLLTSIIQSAGADRVLLLLPNGDGLRLEAEATCDGADVKVSIHRAEFKESHAPAALIGHVAATRSMINVPDVRAGGEYQSDQYLTENGIRSLICIPLSKHARLIGVLYLESRSEVRIFIDARVRLLQLISTLVAVALENASLEEKESLLREVHHRVKNNLQLITSLLNLQADRASDPEVAELFEESRNRIRAMALVHENLYRAGNLARISMRQHIESLCSQLFRVYGTNQQRISLELGVDDIQLDLDRAIACGLLVNELVSNSLKHAFVDDREGKVKVSLRSRADGHLELKVEDDGVGFVVFDGKKRSLGLQLVEDLAHQLRATLETQSSAGVVTLLRFSLSGEIRDTPRRILANGIDVSAKREPEKSSPSPSAV</sequence>
<dbReference type="InterPro" id="IPR036890">
    <property type="entry name" value="HATPase_C_sf"/>
</dbReference>
<evidence type="ECO:0000313" key="3">
    <source>
        <dbReference type="EMBL" id="QUS38053.1"/>
    </source>
</evidence>
<dbReference type="RefSeq" id="WP_211911586.1">
    <property type="nucleotide sequence ID" value="NZ_CP036498.1"/>
</dbReference>
<dbReference type="Proteomes" id="UP000682843">
    <property type="component" value="Chromosome"/>
</dbReference>
<dbReference type="SUPFAM" id="SSF56112">
    <property type="entry name" value="Protein kinase-like (PK-like)"/>
    <property type="match status" value="1"/>
</dbReference>
<proteinExistence type="predicted"/>
<dbReference type="PANTHER" id="PTHR43642">
    <property type="entry name" value="HYBRID SIGNAL TRANSDUCTION HISTIDINE KINASE G"/>
    <property type="match status" value="1"/>
</dbReference>
<dbReference type="SUPFAM" id="SSF55874">
    <property type="entry name" value="ATPase domain of HSP90 chaperone/DNA topoisomerase II/histidine kinase"/>
    <property type="match status" value="1"/>
</dbReference>
<gene>
    <name evidence="3" type="ORF">RPMA_03680</name>
</gene>
<reference evidence="3 4" key="1">
    <citation type="submission" date="2019-02" db="EMBL/GenBank/DDBJ databases">
        <title>Emended description of the genus Rhodopseudomonas and description of Rhodopseudomonas albus sp. nov., a non-phototrophic, heavy-metal-tolerant bacterium isolated from garden soil.</title>
        <authorList>
            <person name="Bao Z."/>
            <person name="Cao W.W."/>
            <person name="Sato Y."/>
            <person name="Nishizawa T."/>
            <person name="Zhao J."/>
            <person name="Guo Y."/>
            <person name="Ohta H."/>
        </authorList>
    </citation>
    <scope>NUCLEOTIDE SEQUENCE [LARGE SCALE GENOMIC DNA]</scope>
    <source>
        <strain evidence="3 4">SK50-23</strain>
    </source>
</reference>
<dbReference type="InterPro" id="IPR011009">
    <property type="entry name" value="Kinase-like_dom_sf"/>
</dbReference>
<dbReference type="CDD" id="cd14014">
    <property type="entry name" value="STKc_PknB_like"/>
    <property type="match status" value="1"/>
</dbReference>
<dbReference type="Gene3D" id="3.30.450.40">
    <property type="match status" value="1"/>
</dbReference>
<dbReference type="Gene3D" id="3.30.565.10">
    <property type="entry name" value="Histidine kinase-like ATPase, C-terminal domain"/>
    <property type="match status" value="1"/>
</dbReference>
<dbReference type="Pfam" id="PF00069">
    <property type="entry name" value="Pkinase"/>
    <property type="match status" value="1"/>
</dbReference>
<dbReference type="InterPro" id="IPR003018">
    <property type="entry name" value="GAF"/>
</dbReference>
<dbReference type="InterPro" id="IPR011495">
    <property type="entry name" value="Sig_transdc_His_kin_sub2_dim/P"/>
</dbReference>
<evidence type="ECO:0000259" key="2">
    <source>
        <dbReference type="PROSITE" id="PS50011"/>
    </source>
</evidence>
<dbReference type="Pfam" id="PF07568">
    <property type="entry name" value="HisKA_2"/>
    <property type="match status" value="1"/>
</dbReference>
<organism evidence="3 4">
    <name type="scientific">Tardiphaga alba</name>
    <dbReference type="NCBI Taxonomy" id="340268"/>
    <lineage>
        <taxon>Bacteria</taxon>
        <taxon>Pseudomonadati</taxon>
        <taxon>Pseudomonadota</taxon>
        <taxon>Alphaproteobacteria</taxon>
        <taxon>Hyphomicrobiales</taxon>
        <taxon>Nitrobacteraceae</taxon>
        <taxon>Tardiphaga</taxon>
    </lineage>
</organism>
<dbReference type="Pfam" id="PF02518">
    <property type="entry name" value="HATPase_c"/>
    <property type="match status" value="1"/>
</dbReference>
<dbReference type="Pfam" id="PF13191">
    <property type="entry name" value="AAA_16"/>
    <property type="match status" value="1"/>
</dbReference>